<keyword evidence="3" id="KW-1185">Reference proteome</keyword>
<reference evidence="2" key="1">
    <citation type="submission" date="2022-08" db="EMBL/GenBank/DDBJ databases">
        <authorList>
            <consortium name="DOE Joint Genome Institute"/>
            <person name="Min B."/>
            <person name="Riley R."/>
            <person name="Sierra-Patev S."/>
            <person name="Naranjo-Ortiz M."/>
            <person name="Looney B."/>
            <person name="Konkel Z."/>
            <person name="Slot J.C."/>
            <person name="Sakamoto Y."/>
            <person name="Steenwyk J.L."/>
            <person name="Rokas A."/>
            <person name="Carro J."/>
            <person name="Camarero S."/>
            <person name="Ferreira P."/>
            <person name="Molpeceres G."/>
            <person name="Ruiz-Duenas F.J."/>
            <person name="Serrano A."/>
            <person name="Henrissat B."/>
            <person name="Drula E."/>
            <person name="Hughes K.W."/>
            <person name="Mata J.L."/>
            <person name="Ishikawa N.K."/>
            <person name="Vargas-Isla R."/>
            <person name="Ushijima S."/>
            <person name="Smith C.A."/>
            <person name="Ahrendt S."/>
            <person name="Andreopoulos W."/>
            <person name="He G."/>
            <person name="Labutti K."/>
            <person name="Lipzen A."/>
            <person name="Ng V."/>
            <person name="Sandor L."/>
            <person name="Barry K."/>
            <person name="Martinez A.T."/>
            <person name="Xiao Y."/>
            <person name="Gibbons J.G."/>
            <person name="Terashima K."/>
            <person name="Hibbett D.S."/>
            <person name="Grigoriev I.V."/>
        </authorList>
    </citation>
    <scope>NUCLEOTIDE SEQUENCE</scope>
    <source>
        <strain evidence="2">TFB9207</strain>
    </source>
</reference>
<evidence type="ECO:0000313" key="3">
    <source>
        <dbReference type="Proteomes" id="UP001163846"/>
    </source>
</evidence>
<organism evidence="2 3">
    <name type="scientific">Lentinula raphanica</name>
    <dbReference type="NCBI Taxonomy" id="153919"/>
    <lineage>
        <taxon>Eukaryota</taxon>
        <taxon>Fungi</taxon>
        <taxon>Dikarya</taxon>
        <taxon>Basidiomycota</taxon>
        <taxon>Agaricomycotina</taxon>
        <taxon>Agaricomycetes</taxon>
        <taxon>Agaricomycetidae</taxon>
        <taxon>Agaricales</taxon>
        <taxon>Marasmiineae</taxon>
        <taxon>Omphalotaceae</taxon>
        <taxon>Lentinula</taxon>
    </lineage>
</organism>
<dbReference type="EMBL" id="MU806069">
    <property type="protein sequence ID" value="KAJ3840665.1"/>
    <property type="molecule type" value="Genomic_DNA"/>
</dbReference>
<evidence type="ECO:0000313" key="2">
    <source>
        <dbReference type="EMBL" id="KAJ3840665.1"/>
    </source>
</evidence>
<sequence>MLSEFEHSQCIRYAAECGSRYYLLACQSEWAMAHTNDTIHINGDRVISRNPFFSSPSIVFRTLSAGQRVFAIPLAALRYASQSCVLDPVHGLLFYSPYVAERPVTPRTKQWQPQVTREDLASHSSGIEQGSLVAHENRRDKSPSPPPSQGNEPNAKYGSPNLTRLKVKYRQADDDHPVLAGVRGPRDPNSAVEKLTRDSGYSGDAARQYDYEPTHPFHVLNRDLIWFEVLDSVPGKPCNPSCRGTIHFGRYQRGEIHYGSISQRSEVHGVAGAMCSLGQVGMVRGEEEVLGGEGLMLDVVHLKSM</sequence>
<feature type="region of interest" description="Disordered" evidence="1">
    <location>
        <begin position="105"/>
        <end position="160"/>
    </location>
</feature>
<gene>
    <name evidence="2" type="ORF">F5878DRAFT_612433</name>
</gene>
<dbReference type="AlphaFoldDB" id="A0AA38PD16"/>
<accession>A0AA38PD16</accession>
<dbReference type="Proteomes" id="UP001163846">
    <property type="component" value="Unassembled WGS sequence"/>
</dbReference>
<protein>
    <submittedName>
        <fullName evidence="2">Uncharacterized protein</fullName>
    </submittedName>
</protein>
<proteinExistence type="predicted"/>
<evidence type="ECO:0000256" key="1">
    <source>
        <dbReference type="SAM" id="MobiDB-lite"/>
    </source>
</evidence>
<feature type="region of interest" description="Disordered" evidence="1">
    <location>
        <begin position="175"/>
        <end position="207"/>
    </location>
</feature>
<comment type="caution">
    <text evidence="2">The sequence shown here is derived from an EMBL/GenBank/DDBJ whole genome shotgun (WGS) entry which is preliminary data.</text>
</comment>
<name>A0AA38PD16_9AGAR</name>